<dbReference type="Gene3D" id="3.20.20.100">
    <property type="entry name" value="NADP-dependent oxidoreductase domain"/>
    <property type="match status" value="1"/>
</dbReference>
<dbReference type="InterPro" id="IPR036812">
    <property type="entry name" value="NAD(P)_OxRdtase_dom_sf"/>
</dbReference>
<dbReference type="RefSeq" id="XP_043032836.1">
    <property type="nucleotide sequence ID" value="XM_043178590.1"/>
</dbReference>
<dbReference type="GO" id="GO:0016491">
    <property type="term" value="F:oxidoreductase activity"/>
    <property type="evidence" value="ECO:0007669"/>
    <property type="project" value="InterPro"/>
</dbReference>
<proteinExistence type="predicted"/>
<dbReference type="OrthoDB" id="416253at2759"/>
<accession>A0A9P7VEB0</accession>
<keyword evidence="2" id="KW-1185">Reference proteome</keyword>
<evidence type="ECO:0000313" key="1">
    <source>
        <dbReference type="EMBL" id="KAG7439336.1"/>
    </source>
</evidence>
<dbReference type="SUPFAM" id="SSF51430">
    <property type="entry name" value="NAD(P)-linked oxidoreductase"/>
    <property type="match status" value="1"/>
</dbReference>
<name>A0A9P7VEB0_9AGAR</name>
<evidence type="ECO:0008006" key="3">
    <source>
        <dbReference type="Google" id="ProtNLM"/>
    </source>
</evidence>
<dbReference type="EMBL" id="MU250599">
    <property type="protein sequence ID" value="KAG7439336.1"/>
    <property type="molecule type" value="Genomic_DNA"/>
</dbReference>
<gene>
    <name evidence="1" type="ORF">BT62DRAFT_1058119</name>
</gene>
<protein>
    <recommendedName>
        <fullName evidence="3">NADP-dependent oxidoreductase domain-containing protein</fullName>
    </recommendedName>
</protein>
<organism evidence="1 2">
    <name type="scientific">Guyanagaster necrorhizus</name>
    <dbReference type="NCBI Taxonomy" id="856835"/>
    <lineage>
        <taxon>Eukaryota</taxon>
        <taxon>Fungi</taxon>
        <taxon>Dikarya</taxon>
        <taxon>Basidiomycota</taxon>
        <taxon>Agaricomycotina</taxon>
        <taxon>Agaricomycetes</taxon>
        <taxon>Agaricomycetidae</taxon>
        <taxon>Agaricales</taxon>
        <taxon>Marasmiineae</taxon>
        <taxon>Physalacriaceae</taxon>
        <taxon>Guyanagaster</taxon>
    </lineage>
</organism>
<comment type="caution">
    <text evidence="1">The sequence shown here is derived from an EMBL/GenBank/DDBJ whole genome shotgun (WGS) entry which is preliminary data.</text>
</comment>
<dbReference type="Proteomes" id="UP000812287">
    <property type="component" value="Unassembled WGS sequence"/>
</dbReference>
<sequence>MALLPPSILLPSTSPTANASRRVKAIGVSNFSIKTLEELFQTTTTTPAMNVIEQHPYFLQTDLIAYHKKGIATIPTGDNEQKQKDIINFPTLDEEDMVKINGLDRGERLCDNID</sequence>
<dbReference type="PANTHER" id="PTHR11732">
    <property type="entry name" value="ALDO/KETO REDUCTASE"/>
    <property type="match status" value="1"/>
</dbReference>
<reference evidence="1" key="1">
    <citation type="submission" date="2020-11" db="EMBL/GenBank/DDBJ databases">
        <title>Adaptations for nitrogen fixation in a non-lichenized fungal sporocarp promotes dispersal by wood-feeding termites.</title>
        <authorList>
            <consortium name="DOE Joint Genome Institute"/>
            <person name="Koch R.A."/>
            <person name="Yoon G."/>
            <person name="Arayal U."/>
            <person name="Lail K."/>
            <person name="Amirebrahimi M."/>
            <person name="Labutti K."/>
            <person name="Lipzen A."/>
            <person name="Riley R."/>
            <person name="Barry K."/>
            <person name="Henrissat B."/>
            <person name="Grigoriev I.V."/>
            <person name="Herr J.R."/>
            <person name="Aime M.C."/>
        </authorList>
    </citation>
    <scope>NUCLEOTIDE SEQUENCE</scope>
    <source>
        <strain evidence="1">MCA 3950</strain>
    </source>
</reference>
<dbReference type="GeneID" id="66100882"/>
<dbReference type="InterPro" id="IPR020471">
    <property type="entry name" value="AKR"/>
</dbReference>
<evidence type="ECO:0000313" key="2">
    <source>
        <dbReference type="Proteomes" id="UP000812287"/>
    </source>
</evidence>
<dbReference type="AlphaFoldDB" id="A0A9P7VEB0"/>